<protein>
    <recommendedName>
        <fullName evidence="4">Transposase MuDR plant domain-containing protein</fullName>
    </recommendedName>
</protein>
<sequence length="257" mass="29352">MATREYHWGNSTPADLSLPNIQIDDDDGVRVPDVQSGPNQTGIVLDVGISPQEIPTSQNHPRDVPNNVGITPKIAPVHTVRGSNNVEWSNHDQEEPYENERVVDSDDDRPIPPLSAEDRELIRQVCPDIDPDVPEFSDVRNLDKAYAEGREVDLLECREHGDDEVLEVKKGIVFRDLPTLRRWLQEYSVKRKRPFKVKHAYVQRRYTVVHGKVQDHKGCRTSHLCRRRARTEAPTADIYPNCSKIVLHIEGTAQYED</sequence>
<keyword evidence="3" id="KW-1185">Reference proteome</keyword>
<comment type="caution">
    <text evidence="2">The sequence shown here is derived from an EMBL/GenBank/DDBJ whole genome shotgun (WGS) entry which is preliminary data.</text>
</comment>
<dbReference type="AlphaFoldDB" id="A0A8T0RSL9"/>
<evidence type="ECO:0000313" key="3">
    <source>
        <dbReference type="Proteomes" id="UP000823388"/>
    </source>
</evidence>
<evidence type="ECO:0000256" key="1">
    <source>
        <dbReference type="SAM" id="MobiDB-lite"/>
    </source>
</evidence>
<accession>A0A8T0RSL9</accession>
<evidence type="ECO:0008006" key="4">
    <source>
        <dbReference type="Google" id="ProtNLM"/>
    </source>
</evidence>
<feature type="region of interest" description="Disordered" evidence="1">
    <location>
        <begin position="80"/>
        <end position="114"/>
    </location>
</feature>
<evidence type="ECO:0000313" key="2">
    <source>
        <dbReference type="EMBL" id="KAG2587489.1"/>
    </source>
</evidence>
<gene>
    <name evidence="2" type="ORF">PVAP13_5NG144281</name>
</gene>
<reference evidence="2" key="1">
    <citation type="submission" date="2020-05" db="EMBL/GenBank/DDBJ databases">
        <title>WGS assembly of Panicum virgatum.</title>
        <authorList>
            <person name="Lovell J.T."/>
            <person name="Jenkins J."/>
            <person name="Shu S."/>
            <person name="Juenger T.E."/>
            <person name="Schmutz J."/>
        </authorList>
    </citation>
    <scope>NUCLEOTIDE SEQUENCE</scope>
    <source>
        <strain evidence="2">AP13</strain>
    </source>
</reference>
<feature type="compositionally biased region" description="Basic and acidic residues" evidence="1">
    <location>
        <begin position="89"/>
        <end position="114"/>
    </location>
</feature>
<dbReference type="EMBL" id="CM029046">
    <property type="protein sequence ID" value="KAG2587489.1"/>
    <property type="molecule type" value="Genomic_DNA"/>
</dbReference>
<proteinExistence type="predicted"/>
<organism evidence="2 3">
    <name type="scientific">Panicum virgatum</name>
    <name type="common">Blackwell switchgrass</name>
    <dbReference type="NCBI Taxonomy" id="38727"/>
    <lineage>
        <taxon>Eukaryota</taxon>
        <taxon>Viridiplantae</taxon>
        <taxon>Streptophyta</taxon>
        <taxon>Embryophyta</taxon>
        <taxon>Tracheophyta</taxon>
        <taxon>Spermatophyta</taxon>
        <taxon>Magnoliopsida</taxon>
        <taxon>Liliopsida</taxon>
        <taxon>Poales</taxon>
        <taxon>Poaceae</taxon>
        <taxon>PACMAD clade</taxon>
        <taxon>Panicoideae</taxon>
        <taxon>Panicodae</taxon>
        <taxon>Paniceae</taxon>
        <taxon>Panicinae</taxon>
        <taxon>Panicum</taxon>
        <taxon>Panicum sect. Hiantes</taxon>
    </lineage>
</organism>
<feature type="region of interest" description="Disordered" evidence="1">
    <location>
        <begin position="1"/>
        <end position="20"/>
    </location>
</feature>
<name>A0A8T0RSL9_PANVG</name>
<dbReference type="Proteomes" id="UP000823388">
    <property type="component" value="Chromosome 5N"/>
</dbReference>